<protein>
    <recommendedName>
        <fullName evidence="1">ABC-three component systems C-terminal domain-containing protein</fullName>
    </recommendedName>
</protein>
<evidence type="ECO:0000259" key="1">
    <source>
        <dbReference type="Pfam" id="PF20275"/>
    </source>
</evidence>
<reference evidence="3" key="2">
    <citation type="submission" date="2012-08" db="EMBL/GenBank/DDBJ databases">
        <title>Whole-genome sequence of Nocardiopsis alba strain ATCC BAA-2165 associated with honeybees.</title>
        <authorList>
            <person name="Qiao J."/>
            <person name="Chen L."/>
            <person name="Li Y."/>
            <person name="Wang J."/>
            <person name="Zhang W."/>
            <person name="Chen S."/>
        </authorList>
    </citation>
    <scope>NUCLEOTIDE SEQUENCE [LARGE SCALE GENOMIC DNA]</scope>
    <source>
        <strain evidence="3">ATCC BAA-2165 / BE74</strain>
    </source>
</reference>
<dbReference type="eggNOG" id="COG5635">
    <property type="taxonomic scope" value="Bacteria"/>
</dbReference>
<feature type="domain" description="ABC-three component systems C-terminal" evidence="1">
    <location>
        <begin position="168"/>
        <end position="294"/>
    </location>
</feature>
<dbReference type="OrthoDB" id="596297at2"/>
<dbReference type="AlphaFoldDB" id="J7LGV5"/>
<proteinExistence type="predicted"/>
<sequence>MEPWQRWCARTMLKDATANLHGEAFEDFFHRLMESADPGFFPVRTTKGDKGADGLLISGRKLYACYGPQTGNEYEVGRKFRSDLSKAVDHRGDDFDTFVFVHNNARGVAPQVTLEISAAQDEHPSLKFENFGLDRMFRALRKLEEEEIEDLIGPFPLKAMVTGVGMAELAPLLAHLSTHKTRTPLPDGISIPPSRKLEYNRFGEDMAGFLRLSLPHVPLIKDYYDGLADPVERDEVAAAFRQEYLELADTHDDPDAIVSRLQWYILGNEAKDLKDQIEANTVLMYFFGECEIFEVPPEDWPAAHEALEGGMT</sequence>
<dbReference type="KEGG" id="nal:B005_1706"/>
<gene>
    <name evidence="2" type="ordered locus">B005_1706</name>
</gene>
<accession>J7LGV5</accession>
<dbReference type="HOGENOM" id="CLU_078787_0_0_11"/>
<organism evidence="2 3">
    <name type="scientific">Nocardiopsis alba (strain ATCC BAA-2165 / BE74)</name>
    <dbReference type="NCBI Taxonomy" id="1205910"/>
    <lineage>
        <taxon>Bacteria</taxon>
        <taxon>Bacillati</taxon>
        <taxon>Actinomycetota</taxon>
        <taxon>Actinomycetes</taxon>
        <taxon>Streptosporangiales</taxon>
        <taxon>Nocardiopsidaceae</taxon>
        <taxon>Nocardiopsis</taxon>
    </lineage>
</organism>
<reference evidence="2 3" key="1">
    <citation type="journal article" date="2012" name="J. Bacteriol.">
        <title>Whole-Genome Sequence of Nocardiopsis alba Strain ATCC BAA-2165, Associated with Honeybees.</title>
        <authorList>
            <person name="Qiao J."/>
            <person name="Chen L."/>
            <person name="Li Y."/>
            <person name="Wang J."/>
            <person name="Zhang W."/>
            <person name="Chen S."/>
        </authorList>
    </citation>
    <scope>NUCLEOTIDE SEQUENCE [LARGE SCALE GENOMIC DNA]</scope>
    <source>
        <strain evidence="3">ATCC BAA-2165 / BE74</strain>
    </source>
</reference>
<dbReference type="InterPro" id="IPR046919">
    <property type="entry name" value="ABC-3C_CTD10"/>
</dbReference>
<dbReference type="RefSeq" id="WP_014912573.1">
    <property type="nucleotide sequence ID" value="NC_018524.1"/>
</dbReference>
<name>J7LGV5_NOCAA</name>
<dbReference type="EMBL" id="CP003788">
    <property type="protein sequence ID" value="AFR10119.1"/>
    <property type="molecule type" value="Genomic_DNA"/>
</dbReference>
<dbReference type="STRING" id="1205910.B005_1706"/>
<evidence type="ECO:0000313" key="3">
    <source>
        <dbReference type="Proteomes" id="UP000003779"/>
    </source>
</evidence>
<dbReference type="Pfam" id="PF20275">
    <property type="entry name" value="CTD10"/>
    <property type="match status" value="1"/>
</dbReference>
<dbReference type="PATRIC" id="fig|1205910.3.peg.1618"/>
<dbReference type="Proteomes" id="UP000003779">
    <property type="component" value="Chromosome"/>
</dbReference>
<evidence type="ECO:0000313" key="2">
    <source>
        <dbReference type="EMBL" id="AFR10119.1"/>
    </source>
</evidence>